<keyword evidence="2" id="KW-1185">Reference proteome</keyword>
<reference evidence="3" key="1">
    <citation type="submission" date="2022-11" db="UniProtKB">
        <authorList>
            <consortium name="WormBaseParasite"/>
        </authorList>
    </citation>
    <scope>IDENTIFICATION</scope>
</reference>
<name>A0A915AS62_PARUN</name>
<protein>
    <submittedName>
        <fullName evidence="3">Helicase C-terminal domain-containing protein</fullName>
    </submittedName>
</protein>
<evidence type="ECO:0000313" key="2">
    <source>
        <dbReference type="Proteomes" id="UP000887569"/>
    </source>
</evidence>
<dbReference type="AlphaFoldDB" id="A0A915AS62"/>
<dbReference type="Proteomes" id="UP000887569">
    <property type="component" value="Unplaced"/>
</dbReference>
<evidence type="ECO:0000313" key="3">
    <source>
        <dbReference type="WBParaSite" id="PgR015_g044_t14"/>
    </source>
</evidence>
<sequence length="174" mass="19424">GDLISDHCRRLQIFVSAAHLSKLKNYITTHIQPDVDYLEDETYEFPVANADCRVHIGRGGVPIELVLPGEYCSVYAGKGHDLFDWESNHVCVRAELYPHFSEYGRVTAVVRFDEETQARLECACLIRFENKAVAGRVVEAHVGDVNWGVSVCLIFLLGFSTFMGSLSLATTRGN</sequence>
<feature type="transmembrane region" description="Helical" evidence="1">
    <location>
        <begin position="147"/>
        <end position="169"/>
    </location>
</feature>
<keyword evidence="1" id="KW-0812">Transmembrane</keyword>
<keyword evidence="1" id="KW-0472">Membrane</keyword>
<accession>A0A915AS62</accession>
<organism evidence="2 3">
    <name type="scientific">Parascaris univalens</name>
    <name type="common">Nematode worm</name>
    <dbReference type="NCBI Taxonomy" id="6257"/>
    <lineage>
        <taxon>Eukaryota</taxon>
        <taxon>Metazoa</taxon>
        <taxon>Ecdysozoa</taxon>
        <taxon>Nematoda</taxon>
        <taxon>Chromadorea</taxon>
        <taxon>Rhabditida</taxon>
        <taxon>Spirurina</taxon>
        <taxon>Ascaridomorpha</taxon>
        <taxon>Ascaridoidea</taxon>
        <taxon>Ascarididae</taxon>
        <taxon>Parascaris</taxon>
    </lineage>
</organism>
<keyword evidence="1" id="KW-1133">Transmembrane helix</keyword>
<proteinExistence type="predicted"/>
<evidence type="ECO:0000256" key="1">
    <source>
        <dbReference type="SAM" id="Phobius"/>
    </source>
</evidence>
<dbReference type="WBParaSite" id="PgR015_g044_t14">
    <property type="protein sequence ID" value="PgR015_g044_t14"/>
    <property type="gene ID" value="PgR015_g044"/>
</dbReference>